<organism evidence="1 2">
    <name type="scientific">Quillaja saponaria</name>
    <name type="common">Soap bark tree</name>
    <dbReference type="NCBI Taxonomy" id="32244"/>
    <lineage>
        <taxon>Eukaryota</taxon>
        <taxon>Viridiplantae</taxon>
        <taxon>Streptophyta</taxon>
        <taxon>Embryophyta</taxon>
        <taxon>Tracheophyta</taxon>
        <taxon>Spermatophyta</taxon>
        <taxon>Magnoliopsida</taxon>
        <taxon>eudicotyledons</taxon>
        <taxon>Gunneridae</taxon>
        <taxon>Pentapetalae</taxon>
        <taxon>rosids</taxon>
        <taxon>fabids</taxon>
        <taxon>Fabales</taxon>
        <taxon>Quillajaceae</taxon>
        <taxon>Quillaja</taxon>
    </lineage>
</organism>
<proteinExistence type="predicted"/>
<protein>
    <submittedName>
        <fullName evidence="1">Retrovirus-related Pol polyprotein</fullName>
    </submittedName>
</protein>
<evidence type="ECO:0000313" key="2">
    <source>
        <dbReference type="Proteomes" id="UP001163823"/>
    </source>
</evidence>
<dbReference type="EMBL" id="JARAOO010000001">
    <property type="protein sequence ID" value="KAJ7982567.1"/>
    <property type="molecule type" value="Genomic_DNA"/>
</dbReference>
<dbReference type="AlphaFoldDB" id="A0AAD7VNQ2"/>
<name>A0AAD7VNQ2_QUISA</name>
<dbReference type="KEGG" id="qsa:O6P43_001677"/>
<accession>A0AAD7VNQ2</accession>
<comment type="caution">
    <text evidence="1">The sequence shown here is derived from an EMBL/GenBank/DDBJ whole genome shotgun (WGS) entry which is preliminary data.</text>
</comment>
<dbReference type="Proteomes" id="UP001163823">
    <property type="component" value="Chromosome 1"/>
</dbReference>
<gene>
    <name evidence="1" type="ORF">O6P43_001677</name>
</gene>
<reference evidence="1 2" key="1">
    <citation type="journal article" date="2023" name="Science">
        <title>Elucidation of the pathway for biosynthesis of saponin adjuvants from the soapbark tree.</title>
        <authorList>
            <person name="Reed J."/>
            <person name="Orme A."/>
            <person name="El-Demerdash A."/>
            <person name="Owen C."/>
            <person name="Martin L.B.B."/>
            <person name="Misra R.C."/>
            <person name="Kikuchi S."/>
            <person name="Rejzek M."/>
            <person name="Martin A.C."/>
            <person name="Harkess A."/>
            <person name="Leebens-Mack J."/>
            <person name="Louveau T."/>
            <person name="Stephenson M.J."/>
            <person name="Osbourn A."/>
        </authorList>
    </citation>
    <scope>NUCLEOTIDE SEQUENCE [LARGE SCALE GENOMIC DNA]</scope>
    <source>
        <strain evidence="1">S10</strain>
    </source>
</reference>
<evidence type="ECO:0000313" key="1">
    <source>
        <dbReference type="EMBL" id="KAJ7982567.1"/>
    </source>
</evidence>
<sequence>MEAIKEEVGKEAIPNKEVAPSFKVATQSSIPVYKPLPHFPSKFVKPEEEKDKEVLEMFYKVEVNLPLLDAIKQVPRYAKILKQLCTSKCKLKGDEKVNGGEHFNHYPMKTLPKMQGSRYVYSPMQNRNH</sequence>
<keyword evidence="2" id="KW-1185">Reference proteome</keyword>